<organism evidence="1 2">
    <name type="scientific">Brucella rhizosphaerae</name>
    <dbReference type="NCBI Taxonomy" id="571254"/>
    <lineage>
        <taxon>Bacteria</taxon>
        <taxon>Pseudomonadati</taxon>
        <taxon>Pseudomonadota</taxon>
        <taxon>Alphaproteobacteria</taxon>
        <taxon>Hyphomicrobiales</taxon>
        <taxon>Brucellaceae</taxon>
        <taxon>Brucella/Ochrobactrum group</taxon>
        <taxon>Brucella</taxon>
    </lineage>
</organism>
<evidence type="ECO:0000313" key="1">
    <source>
        <dbReference type="EMBL" id="OYR14594.1"/>
    </source>
</evidence>
<proteinExistence type="predicted"/>
<name>A0A256FIB6_9HYPH</name>
<gene>
    <name evidence="1" type="ORF">CEV32_0601</name>
</gene>
<dbReference type="Proteomes" id="UP000216345">
    <property type="component" value="Unassembled WGS sequence"/>
</dbReference>
<protein>
    <submittedName>
        <fullName evidence="1">Uncharacterized protein</fullName>
    </submittedName>
</protein>
<sequence length="47" mass="4935">MFISIVFSGSDPFGEAKHTSSTVHQQLQRAASSLGIPVTAGFPTEEA</sequence>
<dbReference type="AlphaFoldDB" id="A0A256FIB6"/>
<evidence type="ECO:0000313" key="2">
    <source>
        <dbReference type="Proteomes" id="UP000216345"/>
    </source>
</evidence>
<reference evidence="1 2" key="1">
    <citation type="submission" date="2017-07" db="EMBL/GenBank/DDBJ databases">
        <title>Phylogenetic study on the rhizospheric bacterium Ochrobactrum sp. A44.</title>
        <authorList>
            <person name="Krzyzanowska D.M."/>
            <person name="Ossowicki A."/>
            <person name="Rajewska M."/>
            <person name="Maciag T."/>
            <person name="Kaczynski Z."/>
            <person name="Czerwicka M."/>
            <person name="Jafra S."/>
        </authorList>
    </citation>
    <scope>NUCLEOTIDE SEQUENCE [LARGE SCALE GENOMIC DNA]</scope>
    <source>
        <strain evidence="1 2">PR17</strain>
    </source>
</reference>
<comment type="caution">
    <text evidence="1">The sequence shown here is derived from an EMBL/GenBank/DDBJ whole genome shotgun (WGS) entry which is preliminary data.</text>
</comment>
<accession>A0A256FIB6</accession>
<keyword evidence="2" id="KW-1185">Reference proteome</keyword>
<dbReference type="EMBL" id="NNRK01000026">
    <property type="protein sequence ID" value="OYR14594.1"/>
    <property type="molecule type" value="Genomic_DNA"/>
</dbReference>